<dbReference type="CDD" id="cd01049">
    <property type="entry name" value="RNRR2"/>
    <property type="match status" value="1"/>
</dbReference>
<evidence type="ECO:0000256" key="3">
    <source>
        <dbReference type="PIRSR" id="PIRSR000355-1"/>
    </source>
</evidence>
<evidence type="ECO:0000313" key="6">
    <source>
        <dbReference type="Proteomes" id="UP000234456"/>
    </source>
</evidence>
<dbReference type="EC" id="1.17.4.1" evidence="2"/>
<feature type="binding site" evidence="4">
    <location>
        <position position="178"/>
    </location>
    <ligand>
        <name>Fe cation</name>
        <dbReference type="ChEBI" id="CHEBI:24875"/>
        <label>2</label>
    </ligand>
</feature>
<comment type="function">
    <text evidence="2">Provides the precursors necessary for DNA synthesis. Catalyzes the biosynthesis of deoxyribonucleotides from the corresponding ribonucleotides.</text>
</comment>
<comment type="similarity">
    <text evidence="1 2">Belongs to the ribonucleoside diphosphate reductase small chain family.</text>
</comment>
<dbReference type="RefSeq" id="WP_102064909.1">
    <property type="nucleotide sequence ID" value="NZ_PKQE01000001.1"/>
</dbReference>
<keyword evidence="2" id="KW-0560">Oxidoreductase</keyword>
<organism evidence="5 6">
    <name type="scientific">Ralstonia pickettii</name>
    <name type="common">Burkholderia pickettii</name>
    <dbReference type="NCBI Taxonomy" id="329"/>
    <lineage>
        <taxon>Bacteria</taxon>
        <taxon>Pseudomonadati</taxon>
        <taxon>Pseudomonadota</taxon>
        <taxon>Betaproteobacteria</taxon>
        <taxon>Burkholderiales</taxon>
        <taxon>Burkholderiaceae</taxon>
        <taxon>Ralstonia</taxon>
    </lineage>
</organism>
<sequence length="335" mass="38015">MTTTAERVNSRRLIEGPSDKLMAISPLKHAWARDILQVMENNTWFTKDVDLSRDVKQYKQGVLTPREKEAYDGALAFLSNLDGFQLHNITDNIAKHVTSPEVKMCLVRQAWEEALHVEAYSTLAEAICADPMEVYMRFERDGVLAAKNEHVLRQNAILDQTYSPRTFALSTVTNVALEGIYFFSGFLIFYTLAKNGKMLGSADMIAYIQRDEEGTHLELFKHMLQTLQVENPEIFDAGFYEDARELLRGAVELETTWGKHLIGGGILGLTDPIMEGFVQWRANECCAQLGFEPLYPGVKNPVPWFQDISRVNGRKKNFFESKVTDYSVGGALEWE</sequence>
<keyword evidence="2" id="KW-0215">Deoxyribonucleotide synthesis</keyword>
<dbReference type="PANTHER" id="PTHR23409">
    <property type="entry name" value="RIBONUCLEOSIDE-DIPHOSPHATE REDUCTASE SMALL CHAIN"/>
    <property type="match status" value="1"/>
</dbReference>
<comment type="caution">
    <text evidence="5">The sequence shown here is derived from an EMBL/GenBank/DDBJ whole genome shotgun (WGS) entry which is preliminary data.</text>
</comment>
<comment type="cofactor">
    <cofactor evidence="2 4">
        <name>Fe cation</name>
        <dbReference type="ChEBI" id="CHEBI:24875"/>
    </cofactor>
    <text evidence="2 4">Binds 2 iron ions per subunit.</text>
</comment>
<proteinExistence type="inferred from homology"/>
<evidence type="ECO:0000313" key="5">
    <source>
        <dbReference type="EMBL" id="PLC44498.1"/>
    </source>
</evidence>
<feature type="binding site" evidence="4">
    <location>
        <position position="82"/>
    </location>
    <ligand>
        <name>Fe cation</name>
        <dbReference type="ChEBI" id="CHEBI:24875"/>
        <label>1</label>
    </ligand>
</feature>
<dbReference type="PIRSF" id="PIRSF000355">
    <property type="entry name" value="NrdB"/>
    <property type="match status" value="1"/>
</dbReference>
<evidence type="ECO:0000256" key="4">
    <source>
        <dbReference type="PIRSR" id="PIRSR000355-2"/>
    </source>
</evidence>
<dbReference type="GO" id="GO:0046872">
    <property type="term" value="F:metal ion binding"/>
    <property type="evidence" value="ECO:0007669"/>
    <property type="project" value="UniProtKB-KW"/>
</dbReference>
<feature type="active site" evidence="3">
    <location>
        <position position="120"/>
    </location>
</feature>
<keyword evidence="2 4" id="KW-0479">Metal-binding</keyword>
<feature type="binding site" evidence="4">
    <location>
        <position position="116"/>
    </location>
    <ligand>
        <name>Fe cation</name>
        <dbReference type="ChEBI" id="CHEBI:24875"/>
        <label>1</label>
    </ligand>
</feature>
<accession>A0A2N4TXT9</accession>
<dbReference type="OrthoDB" id="9765051at2"/>
<dbReference type="AlphaFoldDB" id="A0A2N4TXT9"/>
<dbReference type="SUPFAM" id="SSF47240">
    <property type="entry name" value="Ferritin-like"/>
    <property type="match status" value="1"/>
</dbReference>
<dbReference type="Gene3D" id="1.10.620.20">
    <property type="entry name" value="Ribonucleotide Reductase, subunit A"/>
    <property type="match status" value="1"/>
</dbReference>
<dbReference type="InterPro" id="IPR000358">
    <property type="entry name" value="RNR_small_fam"/>
</dbReference>
<keyword evidence="2 4" id="KW-0408">Iron</keyword>
<feature type="binding site" evidence="4">
    <location>
        <position position="113"/>
    </location>
    <ligand>
        <name>Fe cation</name>
        <dbReference type="ChEBI" id="CHEBI:24875"/>
        <label>1</label>
    </ligand>
</feature>
<protein>
    <recommendedName>
        <fullName evidence="2">Ribonucleoside-diphosphate reductase subunit beta</fullName>
        <ecNumber evidence="2">1.17.4.1</ecNumber>
    </recommendedName>
</protein>
<dbReference type="PANTHER" id="PTHR23409:SF18">
    <property type="entry name" value="RIBONUCLEOSIDE-DIPHOSPHATE REDUCTASE SUBUNIT M2"/>
    <property type="match status" value="1"/>
</dbReference>
<reference evidence="5 6" key="1">
    <citation type="submission" date="2017-12" db="EMBL/GenBank/DDBJ databases">
        <title>Draft genome sequence of Ralstonia pickettii 52.</title>
        <authorList>
            <person name="Zheng B."/>
        </authorList>
    </citation>
    <scope>NUCLEOTIDE SEQUENCE [LARGE SCALE GENOMIC DNA]</scope>
    <source>
        <strain evidence="5 6">52</strain>
    </source>
</reference>
<evidence type="ECO:0000256" key="2">
    <source>
        <dbReference type="PIRNR" id="PIRNR000355"/>
    </source>
</evidence>
<evidence type="ECO:0000256" key="1">
    <source>
        <dbReference type="ARBA" id="ARBA00009303"/>
    </source>
</evidence>
<dbReference type="EMBL" id="PKQE01000001">
    <property type="protein sequence ID" value="PLC44498.1"/>
    <property type="molecule type" value="Genomic_DNA"/>
</dbReference>
<dbReference type="UniPathway" id="UPA00326"/>
<name>A0A2N4TXT9_RALPI</name>
<feature type="binding site" evidence="4">
    <location>
        <position position="113"/>
    </location>
    <ligand>
        <name>Fe cation</name>
        <dbReference type="ChEBI" id="CHEBI:24875"/>
        <label>2</label>
    </ligand>
</feature>
<dbReference type="InterPro" id="IPR012348">
    <property type="entry name" value="RNR-like"/>
</dbReference>
<dbReference type="GO" id="GO:0004748">
    <property type="term" value="F:ribonucleoside-diphosphate reductase activity, thioredoxin disulfide as acceptor"/>
    <property type="evidence" value="ECO:0007669"/>
    <property type="project" value="UniProtKB-EC"/>
</dbReference>
<dbReference type="InterPro" id="IPR009078">
    <property type="entry name" value="Ferritin-like_SF"/>
</dbReference>
<feature type="binding site" evidence="4">
    <location>
        <position position="216"/>
    </location>
    <ligand>
        <name>Fe cation</name>
        <dbReference type="ChEBI" id="CHEBI:24875"/>
        <label>2</label>
    </ligand>
</feature>
<dbReference type="Proteomes" id="UP000234456">
    <property type="component" value="Unassembled WGS sequence"/>
</dbReference>
<feature type="binding site" evidence="4">
    <location>
        <position position="212"/>
    </location>
    <ligand>
        <name>Fe cation</name>
        <dbReference type="ChEBI" id="CHEBI:24875"/>
        <label>2</label>
    </ligand>
</feature>
<dbReference type="GO" id="GO:0009263">
    <property type="term" value="P:deoxyribonucleotide biosynthetic process"/>
    <property type="evidence" value="ECO:0007669"/>
    <property type="project" value="UniProtKB-KW"/>
</dbReference>
<dbReference type="InterPro" id="IPR033909">
    <property type="entry name" value="RNR_small"/>
</dbReference>
<dbReference type="NCBIfam" id="NF007184">
    <property type="entry name" value="PRK09614.1-3"/>
    <property type="match status" value="1"/>
</dbReference>
<gene>
    <name evidence="5" type="ORF">C0Q88_07410</name>
</gene>
<dbReference type="Pfam" id="PF00268">
    <property type="entry name" value="Ribonuc_red_sm"/>
    <property type="match status" value="1"/>
</dbReference>
<comment type="catalytic activity">
    <reaction evidence="2">
        <text>a 2'-deoxyribonucleoside 5'-diphosphate + [thioredoxin]-disulfide + H2O = a ribonucleoside 5'-diphosphate + [thioredoxin]-dithiol</text>
        <dbReference type="Rhea" id="RHEA:23252"/>
        <dbReference type="Rhea" id="RHEA-COMP:10698"/>
        <dbReference type="Rhea" id="RHEA-COMP:10700"/>
        <dbReference type="ChEBI" id="CHEBI:15377"/>
        <dbReference type="ChEBI" id="CHEBI:29950"/>
        <dbReference type="ChEBI" id="CHEBI:50058"/>
        <dbReference type="ChEBI" id="CHEBI:57930"/>
        <dbReference type="ChEBI" id="CHEBI:73316"/>
        <dbReference type="EC" id="1.17.4.1"/>
    </reaction>
</comment>